<evidence type="ECO:0000313" key="2">
    <source>
        <dbReference type="Proteomes" id="UP000095003"/>
    </source>
</evidence>
<sequence length="197" mass="22585">MEREKLRAILVTHLDTLRRNLEVVSIEVLKTKYEKPYKALAKDICSAATEYTRELSLSGIRLKTIYFNAAKTYIDSAIKKTTKLKEISQAAFKRQDIEEIEKLALELRQEILDALHPFFLKHLCLYLSSDCFDIPGKMPDLYNDVTGCIWKDGVWLPFDDTSSGMLFFMHEEPVEADIAPISYPEISISGQEEKKAS</sequence>
<dbReference type="Proteomes" id="UP000095003">
    <property type="component" value="Unassembled WGS sequence"/>
</dbReference>
<dbReference type="AlphaFoldDB" id="A0A1E3A7Q2"/>
<accession>A0A1E3A7Q2</accession>
<organism evidence="1 2">
    <name type="scientific">Eisenbergiella tayi</name>
    <dbReference type="NCBI Taxonomy" id="1432052"/>
    <lineage>
        <taxon>Bacteria</taxon>
        <taxon>Bacillati</taxon>
        <taxon>Bacillota</taxon>
        <taxon>Clostridia</taxon>
        <taxon>Lachnospirales</taxon>
        <taxon>Lachnospiraceae</taxon>
        <taxon>Eisenbergiella</taxon>
    </lineage>
</organism>
<reference evidence="1 2" key="1">
    <citation type="submission" date="2016-07" db="EMBL/GenBank/DDBJ databases">
        <title>Characterization of isolates of Eisenbergiella tayi derived from blood cultures, using whole genome sequencing.</title>
        <authorList>
            <person name="Burdz T."/>
            <person name="Wiebe D."/>
            <person name="Huynh C."/>
            <person name="Bernard K."/>
        </authorList>
    </citation>
    <scope>NUCLEOTIDE SEQUENCE [LARGE SCALE GENOMIC DNA]</scope>
    <source>
        <strain evidence="1 2">NML 120489</strain>
    </source>
</reference>
<evidence type="ECO:0000313" key="1">
    <source>
        <dbReference type="EMBL" id="ODM04790.1"/>
    </source>
</evidence>
<evidence type="ECO:0008006" key="3">
    <source>
        <dbReference type="Google" id="ProtNLM"/>
    </source>
</evidence>
<dbReference type="PATRIC" id="fig|1432052.3.peg.6467"/>
<proteinExistence type="predicted"/>
<dbReference type="RefSeq" id="WP_069159270.1">
    <property type="nucleotide sequence ID" value="NZ_JBKXXQ010000016.1"/>
</dbReference>
<gene>
    <name evidence="1" type="ORF">BEH84_05853</name>
</gene>
<protein>
    <recommendedName>
        <fullName evidence="3">Decarboxylase</fullName>
    </recommendedName>
</protein>
<comment type="caution">
    <text evidence="1">The sequence shown here is derived from an EMBL/GenBank/DDBJ whole genome shotgun (WGS) entry which is preliminary data.</text>
</comment>
<dbReference type="EMBL" id="MCGI01000007">
    <property type="protein sequence ID" value="ODM04790.1"/>
    <property type="molecule type" value="Genomic_DNA"/>
</dbReference>
<name>A0A1E3A7Q2_9FIRM</name>